<evidence type="ECO:0000256" key="30">
    <source>
        <dbReference type="ARBA" id="ARBA00023303"/>
    </source>
</evidence>
<dbReference type="GO" id="GO:0097060">
    <property type="term" value="C:synaptic membrane"/>
    <property type="evidence" value="ECO:0007669"/>
    <property type="project" value="UniProtKB-SubCell"/>
</dbReference>
<dbReference type="AlphaFoldDB" id="A0A974C4G0"/>
<evidence type="ECO:0000256" key="12">
    <source>
        <dbReference type="ARBA" id="ARBA00022448"/>
    </source>
</evidence>
<gene>
    <name evidence="46" type="ORF">XELAEV_18042510mg</name>
</gene>
<evidence type="ECO:0000256" key="1">
    <source>
        <dbReference type="ARBA" id="ARBA00000309"/>
    </source>
</evidence>
<keyword evidence="16 43" id="KW-0812">Transmembrane</keyword>
<dbReference type="InterPro" id="IPR001779">
    <property type="entry name" value="2pore_dom_K_chnl_TWIK1"/>
</dbReference>
<comment type="subcellular location">
    <subcellularLocation>
        <location evidence="4">Apical cell membrane</location>
    </subcellularLocation>
    <subcellularLocation>
        <location evidence="10">Cell membrane</location>
        <topology evidence="10">Multi-pass membrane protein</topology>
    </subcellularLocation>
    <subcellularLocation>
        <location evidence="5">Cell projection</location>
        <location evidence="5">Dendrite</location>
    </subcellularLocation>
    <subcellularLocation>
        <location evidence="9">Cytoplasmic vesicle</location>
    </subcellularLocation>
    <subcellularLocation>
        <location evidence="6">Endosome membrane</location>
        <topology evidence="6">Multi-pass membrane protein</topology>
    </subcellularLocation>
    <subcellularLocation>
        <location evidence="7">Late endosome membrane</location>
    </subcellularLocation>
    <subcellularLocation>
        <location evidence="2">Lysosome membrane</location>
        <topology evidence="2">Multi-pass membrane protein</topology>
    </subcellularLocation>
    <subcellularLocation>
        <location evidence="8">Perikaryon</location>
    </subcellularLocation>
    <subcellularLocation>
        <location evidence="3">Recycling endosome</location>
    </subcellularLocation>
    <subcellularLocation>
        <location evidence="33">Synaptic cell membrane</location>
    </subcellularLocation>
</comment>
<comment type="catalytic activity">
    <reaction evidence="35">
        <text>Na(+)(in) = Na(+)(out)</text>
        <dbReference type="Rhea" id="RHEA:34963"/>
        <dbReference type="ChEBI" id="CHEBI:29101"/>
    </reaction>
</comment>
<accession>A0A974C4G0</accession>
<keyword evidence="18" id="KW-0967">Endosome</keyword>
<keyword evidence="13" id="KW-1003">Cell membrane</keyword>
<dbReference type="GO" id="GO:0030425">
    <property type="term" value="C:dendrite"/>
    <property type="evidence" value="ECO:0007669"/>
    <property type="project" value="UniProtKB-SubCell"/>
</dbReference>
<keyword evidence="22 44" id="KW-1133">Transmembrane helix</keyword>
<evidence type="ECO:0000256" key="25">
    <source>
        <dbReference type="ARBA" id="ARBA00023136"/>
    </source>
</evidence>
<dbReference type="Pfam" id="PF07885">
    <property type="entry name" value="Ion_trans_2"/>
    <property type="match status" value="2"/>
</dbReference>
<dbReference type="InterPro" id="IPR005408">
    <property type="entry name" value="2pore_dom_K_chnl_TWIK"/>
</dbReference>
<evidence type="ECO:0000256" key="34">
    <source>
        <dbReference type="ARBA" id="ARBA00034430"/>
    </source>
</evidence>
<evidence type="ECO:0000256" key="44">
    <source>
        <dbReference type="SAM" id="Phobius"/>
    </source>
</evidence>
<evidence type="ECO:0000256" key="38">
    <source>
        <dbReference type="ARBA" id="ARBA00044657"/>
    </source>
</evidence>
<dbReference type="GO" id="GO:0016324">
    <property type="term" value="C:apical plasma membrane"/>
    <property type="evidence" value="ECO:0007669"/>
    <property type="project" value="UniProtKB-SubCell"/>
</dbReference>
<evidence type="ECO:0000256" key="6">
    <source>
        <dbReference type="ARBA" id="ARBA00004337"/>
    </source>
</evidence>
<keyword evidence="12 41" id="KW-0813">Transport</keyword>
<comment type="catalytic activity">
    <reaction evidence="36">
        <text>L-glutamate(out) = L-glutamate(in)</text>
        <dbReference type="Rhea" id="RHEA:66336"/>
        <dbReference type="ChEBI" id="CHEBI:29985"/>
    </reaction>
</comment>
<evidence type="ECO:0000256" key="35">
    <source>
        <dbReference type="ARBA" id="ARBA00036239"/>
    </source>
</evidence>
<evidence type="ECO:0000256" key="16">
    <source>
        <dbReference type="ARBA" id="ARBA00022692"/>
    </source>
</evidence>
<feature type="transmembrane region" description="Helical" evidence="44">
    <location>
        <begin position="228"/>
        <end position="248"/>
    </location>
</feature>
<evidence type="ECO:0000256" key="4">
    <source>
        <dbReference type="ARBA" id="ARBA00004221"/>
    </source>
</evidence>
<feature type="glycosylation site" description="N-linked (GlcNAc...) asparagine" evidence="42">
    <location>
        <position position="79"/>
    </location>
</feature>
<feature type="transmembrane region" description="Helical" evidence="44">
    <location>
        <begin position="119"/>
        <end position="145"/>
    </location>
</feature>
<evidence type="ECO:0000256" key="15">
    <source>
        <dbReference type="ARBA" id="ARBA00022538"/>
    </source>
</evidence>
<comment type="catalytic activity">
    <reaction evidence="38">
        <text>Rb(+)(in) = Rb(+)(out)</text>
        <dbReference type="Rhea" id="RHEA:78547"/>
        <dbReference type="ChEBI" id="CHEBI:49847"/>
    </reaction>
</comment>
<keyword evidence="26" id="KW-1015">Disulfide bond</keyword>
<dbReference type="InterPro" id="IPR003092">
    <property type="entry name" value="2pore_dom_K_chnl_TASK"/>
</dbReference>
<name>A0A974C4G0_XENLA</name>
<evidence type="ECO:0000256" key="42">
    <source>
        <dbReference type="PIRSR" id="PIRSR038061-1"/>
    </source>
</evidence>
<evidence type="ECO:0000256" key="32">
    <source>
        <dbReference type="ARBA" id="ARBA00024167"/>
    </source>
</evidence>
<keyword evidence="19 41" id="KW-0631">Potassium channel</keyword>
<evidence type="ECO:0000256" key="28">
    <source>
        <dbReference type="ARBA" id="ARBA00023228"/>
    </source>
</evidence>
<evidence type="ECO:0000313" key="47">
    <source>
        <dbReference type="Proteomes" id="UP000694892"/>
    </source>
</evidence>
<dbReference type="GO" id="GO:0022841">
    <property type="term" value="F:potassium ion leak channel activity"/>
    <property type="evidence" value="ECO:0007669"/>
    <property type="project" value="TreeGrafter"/>
</dbReference>
<dbReference type="Gene3D" id="1.10.287.70">
    <property type="match status" value="1"/>
</dbReference>
<sequence length="308" mass="35209">MKFWLLLTLLVCVYVIYLLLGALVISVIESPYEASLRDELRQLKSIFLNESPCVNVSSLEAFLEKIINANKYGVSVLHNASNDSKWDIASSLFFASTLVTTVGYGYTTPLTDSGKAFCIFYALIGVPFTMLVLSSFVQRLMVLFTHKPIHYLQVHRGLDRKMVTQYHFFLLLLIVLVFFLIIPSAIFNTIETTWSFLDAFYFCFISLCTIGLGDYVPGEQNDQLLRKLYKVSVAFYLFVGLMAMLLIVQTFHKASDLHGLTDIFYLPRLQDQDDQEPILETTDYSTKDLEPKRRLATESQPDYSSINR</sequence>
<dbReference type="GO" id="GO:0030322">
    <property type="term" value="P:stabilization of membrane potential"/>
    <property type="evidence" value="ECO:0007669"/>
    <property type="project" value="TreeGrafter"/>
</dbReference>
<dbReference type="GO" id="GO:0031902">
    <property type="term" value="C:late endosome membrane"/>
    <property type="evidence" value="ECO:0007669"/>
    <property type="project" value="UniProtKB-SubCell"/>
</dbReference>
<comment type="similarity">
    <text evidence="11 43">Belongs to the two pore domain potassium channel (TC 1.A.1.8) family.</text>
</comment>
<evidence type="ECO:0000256" key="36">
    <source>
        <dbReference type="ARBA" id="ARBA00036683"/>
    </source>
</evidence>
<evidence type="ECO:0000256" key="18">
    <source>
        <dbReference type="ARBA" id="ARBA00022753"/>
    </source>
</evidence>
<comment type="catalytic activity">
    <reaction evidence="39">
        <text>Cs(+)(in) = Cs(+)(out)</text>
        <dbReference type="Rhea" id="RHEA:78555"/>
        <dbReference type="ChEBI" id="CHEBI:49547"/>
    </reaction>
</comment>
<evidence type="ECO:0000256" key="39">
    <source>
        <dbReference type="ARBA" id="ARBA00044691"/>
    </source>
</evidence>
<evidence type="ECO:0000256" key="24">
    <source>
        <dbReference type="ARBA" id="ARBA00023065"/>
    </source>
</evidence>
<evidence type="ECO:0000256" key="8">
    <source>
        <dbReference type="ARBA" id="ARBA00004484"/>
    </source>
</evidence>
<evidence type="ECO:0000256" key="5">
    <source>
        <dbReference type="ARBA" id="ARBA00004279"/>
    </source>
</evidence>
<dbReference type="GO" id="GO:0046872">
    <property type="term" value="F:metal ion binding"/>
    <property type="evidence" value="ECO:0007669"/>
    <property type="project" value="UniProtKB-KW"/>
</dbReference>
<comment type="catalytic activity">
    <reaction evidence="32">
        <text>chloride(in) = chloride(out)</text>
        <dbReference type="Rhea" id="RHEA:29823"/>
        <dbReference type="ChEBI" id="CHEBI:17996"/>
    </reaction>
</comment>
<evidence type="ECO:0000256" key="2">
    <source>
        <dbReference type="ARBA" id="ARBA00004155"/>
    </source>
</evidence>
<dbReference type="GO" id="GO:0055037">
    <property type="term" value="C:recycling endosome"/>
    <property type="evidence" value="ECO:0007669"/>
    <property type="project" value="UniProtKB-SubCell"/>
</dbReference>
<dbReference type="GO" id="GO:0015271">
    <property type="term" value="F:outward rectifier potassium channel activity"/>
    <property type="evidence" value="ECO:0007669"/>
    <property type="project" value="TreeGrafter"/>
</dbReference>
<comment type="catalytic activity">
    <reaction evidence="37">
        <text>Li(+)(in) = Li(+)(out)</text>
        <dbReference type="Rhea" id="RHEA:78551"/>
        <dbReference type="ChEBI" id="CHEBI:49713"/>
    </reaction>
</comment>
<feature type="transmembrane region" description="Helical" evidence="44">
    <location>
        <begin position="88"/>
        <end position="107"/>
    </location>
</feature>
<dbReference type="PRINTS" id="PR01333">
    <property type="entry name" value="2POREKCHANEL"/>
</dbReference>
<organism evidence="46 47">
    <name type="scientific">Xenopus laevis</name>
    <name type="common">African clawed frog</name>
    <dbReference type="NCBI Taxonomy" id="8355"/>
    <lineage>
        <taxon>Eukaryota</taxon>
        <taxon>Metazoa</taxon>
        <taxon>Chordata</taxon>
        <taxon>Craniata</taxon>
        <taxon>Vertebrata</taxon>
        <taxon>Euteleostomi</taxon>
        <taxon>Amphibia</taxon>
        <taxon>Batrachia</taxon>
        <taxon>Anura</taxon>
        <taxon>Pipoidea</taxon>
        <taxon>Pipidae</taxon>
        <taxon>Xenopodinae</taxon>
        <taxon>Xenopus</taxon>
        <taxon>Xenopus</taxon>
    </lineage>
</organism>
<feature type="domain" description="Potassium channel" evidence="45">
    <location>
        <begin position="176"/>
        <end position="252"/>
    </location>
</feature>
<evidence type="ECO:0000256" key="33">
    <source>
        <dbReference type="ARBA" id="ARBA00034109"/>
    </source>
</evidence>
<evidence type="ECO:0000256" key="7">
    <source>
        <dbReference type="ARBA" id="ARBA00004414"/>
    </source>
</evidence>
<evidence type="ECO:0000256" key="31">
    <source>
        <dbReference type="ARBA" id="ARBA00023329"/>
    </source>
</evidence>
<dbReference type="GO" id="GO:0043204">
    <property type="term" value="C:perikaryon"/>
    <property type="evidence" value="ECO:0007669"/>
    <property type="project" value="UniProtKB-SubCell"/>
</dbReference>
<keyword evidence="21 41" id="KW-0630">Potassium</keyword>
<evidence type="ECO:0000256" key="17">
    <source>
        <dbReference type="ARBA" id="ARBA00022723"/>
    </source>
</evidence>
<dbReference type="InterPro" id="IPR003280">
    <property type="entry name" value="2pore_dom_K_chnl"/>
</dbReference>
<evidence type="ECO:0000256" key="41">
    <source>
        <dbReference type="PIRNR" id="PIRNR038061"/>
    </source>
</evidence>
<evidence type="ECO:0000313" key="46">
    <source>
        <dbReference type="EMBL" id="OCT66252.1"/>
    </source>
</evidence>
<evidence type="ECO:0000256" key="29">
    <source>
        <dbReference type="ARBA" id="ARBA00023273"/>
    </source>
</evidence>
<evidence type="ECO:0000256" key="40">
    <source>
        <dbReference type="ARBA" id="ARBA00046361"/>
    </source>
</evidence>
<evidence type="ECO:0000259" key="45">
    <source>
        <dbReference type="Pfam" id="PF07885"/>
    </source>
</evidence>
<comment type="catalytic activity">
    <reaction evidence="1">
        <text>NH4(+)(in) = NH4(+)(out)</text>
        <dbReference type="Rhea" id="RHEA:28747"/>
        <dbReference type="ChEBI" id="CHEBI:28938"/>
    </reaction>
</comment>
<keyword evidence="15 41" id="KW-0633">Potassium transport</keyword>
<evidence type="ECO:0000256" key="37">
    <source>
        <dbReference type="ARBA" id="ARBA00044635"/>
    </source>
</evidence>
<evidence type="ECO:0000256" key="3">
    <source>
        <dbReference type="ARBA" id="ARBA00004172"/>
    </source>
</evidence>
<keyword evidence="17" id="KW-0479">Metal-binding</keyword>
<keyword evidence="24 41" id="KW-0406">Ion transport</keyword>
<dbReference type="OrthoDB" id="297496at2759"/>
<proteinExistence type="inferred from homology"/>
<dbReference type="SUPFAM" id="SSF81324">
    <property type="entry name" value="Voltage-gated potassium channels"/>
    <property type="match status" value="2"/>
</dbReference>
<keyword evidence="27" id="KW-0325">Glycoprotein</keyword>
<evidence type="ECO:0000256" key="11">
    <source>
        <dbReference type="ARBA" id="ARBA00006666"/>
    </source>
</evidence>
<keyword evidence="20" id="KW-0832">Ubl conjugation</keyword>
<evidence type="ECO:0000256" key="21">
    <source>
        <dbReference type="ARBA" id="ARBA00022958"/>
    </source>
</evidence>
<dbReference type="PRINTS" id="PR01586">
    <property type="entry name" value="TWIKCHANNEL"/>
</dbReference>
<evidence type="ECO:0000256" key="20">
    <source>
        <dbReference type="ARBA" id="ARBA00022843"/>
    </source>
</evidence>
<evidence type="ECO:0000256" key="9">
    <source>
        <dbReference type="ARBA" id="ARBA00004541"/>
    </source>
</evidence>
<evidence type="ECO:0000256" key="10">
    <source>
        <dbReference type="ARBA" id="ARBA00004651"/>
    </source>
</evidence>
<feature type="transmembrane region" description="Helical" evidence="44">
    <location>
        <begin position="6"/>
        <end position="28"/>
    </location>
</feature>
<keyword evidence="30 43" id="KW-0407">Ion channel</keyword>
<dbReference type="GO" id="GO:0005765">
    <property type="term" value="C:lysosomal membrane"/>
    <property type="evidence" value="ECO:0007669"/>
    <property type="project" value="UniProtKB-SubCell"/>
</dbReference>
<feature type="transmembrane region" description="Helical" evidence="44">
    <location>
        <begin position="199"/>
        <end position="216"/>
    </location>
</feature>
<dbReference type="PANTHER" id="PTHR11003">
    <property type="entry name" value="POTASSIUM CHANNEL, SUBFAMILY K"/>
    <property type="match status" value="1"/>
</dbReference>
<keyword evidence="31" id="KW-0968">Cytoplasmic vesicle</keyword>
<feature type="domain" description="Potassium channel" evidence="45">
    <location>
        <begin position="76"/>
        <end position="140"/>
    </location>
</feature>
<dbReference type="InterPro" id="IPR013099">
    <property type="entry name" value="K_chnl_dom"/>
</dbReference>
<dbReference type="PANTHER" id="PTHR11003:SF28">
    <property type="entry name" value="POTASSIUM CHANNEL SUBFAMILY K MEMBER 6"/>
    <property type="match status" value="1"/>
</dbReference>
<keyword evidence="29" id="KW-0966">Cell projection</keyword>
<evidence type="ECO:0000256" key="13">
    <source>
        <dbReference type="ARBA" id="ARBA00022475"/>
    </source>
</evidence>
<dbReference type="KEGG" id="xla:779253"/>
<dbReference type="PRINTS" id="PR01096">
    <property type="entry name" value="TWIK1CHANNEL"/>
</dbReference>
<evidence type="ECO:0000256" key="22">
    <source>
        <dbReference type="ARBA" id="ARBA00022989"/>
    </source>
</evidence>
<evidence type="ECO:0000256" key="14">
    <source>
        <dbReference type="ARBA" id="ARBA00022499"/>
    </source>
</evidence>
<dbReference type="FunFam" id="1.10.287.70:FF:000119">
    <property type="entry name" value="Potassium channel subfamily K member"/>
    <property type="match status" value="1"/>
</dbReference>
<dbReference type="EMBL" id="CM004481">
    <property type="protein sequence ID" value="OCT66252.1"/>
    <property type="molecule type" value="Genomic_DNA"/>
</dbReference>
<evidence type="ECO:0000256" key="19">
    <source>
        <dbReference type="ARBA" id="ARBA00022826"/>
    </source>
</evidence>
<evidence type="ECO:0000256" key="43">
    <source>
        <dbReference type="RuleBase" id="RU003857"/>
    </source>
</evidence>
<keyword evidence="28" id="KW-0458">Lysosome</keyword>
<feature type="transmembrane region" description="Helical" evidence="44">
    <location>
        <begin position="166"/>
        <end position="187"/>
    </location>
</feature>
<keyword evidence="23" id="KW-0770">Synapse</keyword>
<dbReference type="Proteomes" id="UP000694892">
    <property type="component" value="Chromosome 8S"/>
</dbReference>
<comment type="catalytic activity">
    <reaction evidence="34">
        <text>K(+)(in) = K(+)(out)</text>
        <dbReference type="Rhea" id="RHEA:29463"/>
        <dbReference type="ChEBI" id="CHEBI:29103"/>
    </reaction>
</comment>
<reference evidence="47" key="1">
    <citation type="journal article" date="2016" name="Nature">
        <title>Genome evolution in the allotetraploid frog Xenopus laevis.</title>
        <authorList>
            <person name="Session A.M."/>
            <person name="Uno Y."/>
            <person name="Kwon T."/>
            <person name="Chapman J.A."/>
            <person name="Toyoda A."/>
            <person name="Takahashi S."/>
            <person name="Fukui A."/>
            <person name="Hikosaka A."/>
            <person name="Suzuki A."/>
            <person name="Kondo M."/>
            <person name="van Heeringen S.J."/>
            <person name="Quigley I."/>
            <person name="Heinz S."/>
            <person name="Ogino H."/>
            <person name="Ochi H."/>
            <person name="Hellsten U."/>
            <person name="Lyons J.B."/>
            <person name="Simakov O."/>
            <person name="Putnam N."/>
            <person name="Stites J."/>
            <person name="Kuroki Y."/>
            <person name="Tanaka T."/>
            <person name="Michiue T."/>
            <person name="Watanabe M."/>
            <person name="Bogdanovic O."/>
            <person name="Lister R."/>
            <person name="Georgiou G."/>
            <person name="Paranjpe S.S."/>
            <person name="van Kruijsbergen I."/>
            <person name="Shu S."/>
            <person name="Carlson J."/>
            <person name="Kinoshita T."/>
            <person name="Ohta Y."/>
            <person name="Mawaribuchi S."/>
            <person name="Jenkins J."/>
            <person name="Grimwood J."/>
            <person name="Schmutz J."/>
            <person name="Mitros T."/>
            <person name="Mozaffari S.V."/>
            <person name="Suzuki Y."/>
            <person name="Haramoto Y."/>
            <person name="Yamamoto T.S."/>
            <person name="Takagi C."/>
            <person name="Heald R."/>
            <person name="Miller K."/>
            <person name="Haudenschild C."/>
            <person name="Kitzman J."/>
            <person name="Nakayama T."/>
            <person name="Izutsu Y."/>
            <person name="Robert J."/>
            <person name="Fortriede J."/>
            <person name="Burns K."/>
            <person name="Lotay V."/>
            <person name="Karimi K."/>
            <person name="Yasuoka Y."/>
            <person name="Dichmann D.S."/>
            <person name="Flajnik M.F."/>
            <person name="Houston D.W."/>
            <person name="Shendure J."/>
            <person name="DuPasquier L."/>
            <person name="Vize P.D."/>
            <person name="Zorn A.M."/>
            <person name="Ito M."/>
            <person name="Marcotte E.M."/>
            <person name="Wallingford J.B."/>
            <person name="Ito Y."/>
            <person name="Asashima M."/>
            <person name="Ueno N."/>
            <person name="Matsuda Y."/>
            <person name="Veenstra G.J."/>
            <person name="Fujiyama A."/>
            <person name="Harland R.M."/>
            <person name="Taira M."/>
            <person name="Rokhsar D.S."/>
        </authorList>
    </citation>
    <scope>NUCLEOTIDE SEQUENCE [LARGE SCALE GENOMIC DNA]</scope>
    <source>
        <strain evidence="47">J</strain>
    </source>
</reference>
<evidence type="ECO:0000256" key="23">
    <source>
        <dbReference type="ARBA" id="ARBA00023018"/>
    </source>
</evidence>
<comment type="subunit">
    <text evidence="40">Homodimer; disulfide-linked. Heterodimer with KCNK2; disulfide-linked. In astrocytes, forms mostly heterodimeric potassium channels with KCNK2, with only a minor proportion of functional channels containing homodimeric KCNK1. Interacts with KCNK3 and KCNK9, forming functional heterodimeric channels. Interacts with GNG4. Identified in a complex with PSD and ARF6; interacts only with PSD that is bound to ARF6. Interacts with UBE2I.</text>
</comment>
<evidence type="ECO:0000256" key="27">
    <source>
        <dbReference type="ARBA" id="ARBA00023180"/>
    </source>
</evidence>
<keyword evidence="25 41" id="KW-0472">Membrane</keyword>
<dbReference type="PIRSF" id="PIRSF038061">
    <property type="entry name" value="K_channel_subfamily_K_type"/>
    <property type="match status" value="1"/>
</dbReference>
<dbReference type="OMA" id="IERPMED"/>
<protein>
    <recommendedName>
        <fullName evidence="41">Potassium channel subfamily K member</fullName>
    </recommendedName>
</protein>
<keyword evidence="14" id="KW-1017">Isopeptide bond</keyword>
<evidence type="ECO:0000256" key="26">
    <source>
        <dbReference type="ARBA" id="ARBA00023157"/>
    </source>
</evidence>